<comment type="caution">
    <text evidence="13">The sequence shown here is derived from an EMBL/GenBank/DDBJ whole genome shotgun (WGS) entry which is preliminary data.</text>
</comment>
<keyword evidence="4 10" id="KW-0812">Transmembrane</keyword>
<feature type="transmembrane region" description="Helical" evidence="10">
    <location>
        <begin position="391"/>
        <end position="416"/>
    </location>
</feature>
<evidence type="ECO:0000256" key="10">
    <source>
        <dbReference type="SAM" id="Phobius"/>
    </source>
</evidence>
<keyword evidence="3 9" id="KW-0349">Heme</keyword>
<evidence type="ECO:0000256" key="6">
    <source>
        <dbReference type="ARBA" id="ARBA00022989"/>
    </source>
</evidence>
<dbReference type="RefSeq" id="WP_166106158.1">
    <property type="nucleotide sequence ID" value="NZ_JAADJT010000008.1"/>
</dbReference>
<dbReference type="InterPro" id="IPR009056">
    <property type="entry name" value="Cyt_c-like_dom"/>
</dbReference>
<comment type="subcellular location">
    <subcellularLocation>
        <location evidence="1">Membrane</location>
        <topology evidence="1">Multi-pass membrane protein</topology>
    </subcellularLocation>
</comment>
<evidence type="ECO:0000256" key="3">
    <source>
        <dbReference type="ARBA" id="ARBA00022617"/>
    </source>
</evidence>
<protein>
    <submittedName>
        <fullName evidence="13">C-type cytochrome</fullName>
    </submittedName>
</protein>
<feature type="transmembrane region" description="Helical" evidence="10">
    <location>
        <begin position="500"/>
        <end position="517"/>
    </location>
</feature>
<name>A0ABX0FPG6_9BURK</name>
<feature type="transmembrane region" description="Helical" evidence="10">
    <location>
        <begin position="610"/>
        <end position="636"/>
    </location>
</feature>
<organism evidence="13 14">
    <name type="scientific">Duganella aceris</name>
    <dbReference type="NCBI Taxonomy" id="2703883"/>
    <lineage>
        <taxon>Bacteria</taxon>
        <taxon>Pseudomonadati</taxon>
        <taxon>Pseudomonadota</taxon>
        <taxon>Betaproteobacteria</taxon>
        <taxon>Burkholderiales</taxon>
        <taxon>Oxalobacteraceae</taxon>
        <taxon>Telluria group</taxon>
        <taxon>Duganella</taxon>
    </lineage>
</organism>
<evidence type="ECO:0000256" key="8">
    <source>
        <dbReference type="ARBA" id="ARBA00023136"/>
    </source>
</evidence>
<dbReference type="InterPro" id="IPR036909">
    <property type="entry name" value="Cyt_c-like_dom_sf"/>
</dbReference>
<dbReference type="PANTHER" id="PTHR31632:SF2">
    <property type="entry name" value="PLASMA MEMBRANE IRON PERMEASE"/>
    <property type="match status" value="1"/>
</dbReference>
<proteinExistence type="inferred from homology"/>
<dbReference type="Pfam" id="PF03239">
    <property type="entry name" value="FTR1"/>
    <property type="match status" value="1"/>
</dbReference>
<evidence type="ECO:0000256" key="2">
    <source>
        <dbReference type="ARBA" id="ARBA00008333"/>
    </source>
</evidence>
<feature type="domain" description="Cytochrome c" evidence="12">
    <location>
        <begin position="136"/>
        <end position="223"/>
    </location>
</feature>
<keyword evidence="8 10" id="KW-0472">Membrane</keyword>
<keyword evidence="6 10" id="KW-1133">Transmembrane helix</keyword>
<feature type="signal peptide" evidence="11">
    <location>
        <begin position="1"/>
        <end position="27"/>
    </location>
</feature>
<feature type="transmembrane region" description="Helical" evidence="10">
    <location>
        <begin position="537"/>
        <end position="557"/>
    </location>
</feature>
<feature type="transmembrane region" description="Helical" evidence="10">
    <location>
        <begin position="428"/>
        <end position="450"/>
    </location>
</feature>
<gene>
    <name evidence="13" type="ORF">GW587_19220</name>
</gene>
<evidence type="ECO:0000256" key="7">
    <source>
        <dbReference type="ARBA" id="ARBA00023004"/>
    </source>
</evidence>
<dbReference type="Proteomes" id="UP000666369">
    <property type="component" value="Unassembled WGS sequence"/>
</dbReference>
<evidence type="ECO:0000256" key="11">
    <source>
        <dbReference type="SAM" id="SignalP"/>
    </source>
</evidence>
<evidence type="ECO:0000256" key="4">
    <source>
        <dbReference type="ARBA" id="ARBA00022692"/>
    </source>
</evidence>
<evidence type="ECO:0000256" key="5">
    <source>
        <dbReference type="ARBA" id="ARBA00022723"/>
    </source>
</evidence>
<comment type="similarity">
    <text evidence="2">Belongs to the oxidase-dependent Fe transporter (OFeT) (TC 9.A.10.1) family.</text>
</comment>
<dbReference type="EMBL" id="JAADJT010000008">
    <property type="protein sequence ID" value="NGZ86378.1"/>
    <property type="molecule type" value="Genomic_DNA"/>
</dbReference>
<dbReference type="PANTHER" id="PTHR31632">
    <property type="entry name" value="IRON TRANSPORTER FTH1"/>
    <property type="match status" value="1"/>
</dbReference>
<dbReference type="Gene3D" id="1.10.760.10">
    <property type="entry name" value="Cytochrome c-like domain"/>
    <property type="match status" value="1"/>
</dbReference>
<keyword evidence="11" id="KW-0732">Signal</keyword>
<dbReference type="PROSITE" id="PS51007">
    <property type="entry name" value="CYTC"/>
    <property type="match status" value="1"/>
</dbReference>
<sequence length="647" mass="68191">MFNPLKITLRCFALLLVSFWLAAAAQAQGGEQNAGAKQLWQLIDYLAVDYGGAVENGKVVSDGEYAEMLDFSDNAIKQIAALPDHPAKPAVSAAIAELRAAVVRKADATEVKRLAHRSNELLIAAYPIPLAPKALPNLAHGASLFAAQCASCHGAIGGGDGALAATLDPKPIAFTDGQRAQSRSVMALFQVVSQGVSGTSMPSFSALPEADRWDLAFFIGGLSFDDAARARGEKLWKNDPKVRKLFPDLSAVTTLTQEAIAAATGEAAARDLIAHLRAKPGDAEASKPSGLALSRLRLAESLTALHAGDRATATTLGLSAYLDGFEPIEPVVGARNKSLLIAVENAMLAYRSAVAKGSVVEADASAEQLRKLFTLVEKEIGEAKADPLTTFVGALTILLREGVEALLIVIGIIAFLRKAQRKDVLPYVHGGWIGALVAGGLTWLAATYLVTISGASREVSEGIGSVFAALVLLSVGLWMHQKSSAGRWQEYLAEKLTAAMSRRSAWGLFALSFIAVYREVFETVLFYSALAADGNGGALLAGFVAAIVLLGMIAWVLLRSSARMPIGKFFSLTSGFVAVLAVILIGKGVAALQEAGWIGVTPVNFPRVDLLGVLPTMETLAAQALILLIIVGGFGYNRFSAMRVQKT</sequence>
<evidence type="ECO:0000313" key="13">
    <source>
        <dbReference type="EMBL" id="NGZ86378.1"/>
    </source>
</evidence>
<keyword evidence="14" id="KW-1185">Reference proteome</keyword>
<accession>A0ABX0FPG6</accession>
<evidence type="ECO:0000256" key="1">
    <source>
        <dbReference type="ARBA" id="ARBA00004141"/>
    </source>
</evidence>
<dbReference type="Pfam" id="PF13442">
    <property type="entry name" value="Cytochrome_CBB3"/>
    <property type="match status" value="1"/>
</dbReference>
<evidence type="ECO:0000259" key="12">
    <source>
        <dbReference type="PROSITE" id="PS51007"/>
    </source>
</evidence>
<feature type="transmembrane region" description="Helical" evidence="10">
    <location>
        <begin position="569"/>
        <end position="590"/>
    </location>
</feature>
<keyword evidence="5 9" id="KW-0479">Metal-binding</keyword>
<reference evidence="14" key="1">
    <citation type="submission" date="2023-07" db="EMBL/GenBank/DDBJ databases">
        <title>Duganella aceri sp. nov., isolated from tree sap.</title>
        <authorList>
            <person name="Kim I.S."/>
        </authorList>
    </citation>
    <scope>NUCLEOTIDE SEQUENCE [LARGE SCALE GENOMIC DNA]</scope>
    <source>
        <strain evidence="14">SAP-35</strain>
    </source>
</reference>
<evidence type="ECO:0000256" key="9">
    <source>
        <dbReference type="PROSITE-ProRule" id="PRU00433"/>
    </source>
</evidence>
<dbReference type="InterPro" id="IPR004923">
    <property type="entry name" value="FTR1/Fip1/EfeU"/>
</dbReference>
<evidence type="ECO:0000313" key="14">
    <source>
        <dbReference type="Proteomes" id="UP000666369"/>
    </source>
</evidence>
<feature type="transmembrane region" description="Helical" evidence="10">
    <location>
        <begin position="462"/>
        <end position="479"/>
    </location>
</feature>
<keyword evidence="7 9" id="KW-0408">Iron</keyword>
<dbReference type="SUPFAM" id="SSF46626">
    <property type="entry name" value="Cytochrome c"/>
    <property type="match status" value="1"/>
</dbReference>
<feature type="chain" id="PRO_5047346768" evidence="11">
    <location>
        <begin position="28"/>
        <end position="647"/>
    </location>
</feature>